<dbReference type="AlphaFoldDB" id="A0A820G5Q6"/>
<evidence type="ECO:0000313" key="1">
    <source>
        <dbReference type="EMBL" id="CAF4274304.1"/>
    </source>
</evidence>
<sequence length="84" mass="9355">VKFLGLNNHHHQNESLAPIIYIGSGSITGHDSDRILHVVLEALEKTGYRAVLSGLAKDDDKLPKNVFKIDNVSHNWLFLHGKSN</sequence>
<proteinExistence type="predicted"/>
<name>A0A820G5Q6_9BILA</name>
<dbReference type="EMBL" id="CAJOBE010026777">
    <property type="protein sequence ID" value="CAF4274304.1"/>
    <property type="molecule type" value="Genomic_DNA"/>
</dbReference>
<feature type="non-terminal residue" evidence="1">
    <location>
        <position position="1"/>
    </location>
</feature>
<accession>A0A820G5Q6</accession>
<dbReference type="Gene3D" id="3.40.50.2000">
    <property type="entry name" value="Glycogen Phosphorylase B"/>
    <property type="match status" value="1"/>
</dbReference>
<dbReference type="PANTHER" id="PTHR48050:SF13">
    <property type="entry name" value="STEROL 3-BETA-GLUCOSYLTRANSFERASE UGT80A2"/>
    <property type="match status" value="1"/>
</dbReference>
<dbReference type="Proteomes" id="UP000663874">
    <property type="component" value="Unassembled WGS sequence"/>
</dbReference>
<comment type="caution">
    <text evidence="1">The sequence shown here is derived from an EMBL/GenBank/DDBJ whole genome shotgun (WGS) entry which is preliminary data.</text>
</comment>
<gene>
    <name evidence="1" type="ORF">FNK824_LOCUS39628</name>
</gene>
<dbReference type="PANTHER" id="PTHR48050">
    <property type="entry name" value="STEROL 3-BETA-GLUCOSYLTRANSFERASE"/>
    <property type="match status" value="1"/>
</dbReference>
<evidence type="ECO:0000313" key="2">
    <source>
        <dbReference type="Proteomes" id="UP000663874"/>
    </source>
</evidence>
<reference evidence="1" key="1">
    <citation type="submission" date="2021-02" db="EMBL/GenBank/DDBJ databases">
        <authorList>
            <person name="Nowell W R."/>
        </authorList>
    </citation>
    <scope>NUCLEOTIDE SEQUENCE</scope>
</reference>
<dbReference type="InterPro" id="IPR050426">
    <property type="entry name" value="Glycosyltransferase_28"/>
</dbReference>
<protein>
    <submittedName>
        <fullName evidence="1">Uncharacterized protein</fullName>
    </submittedName>
</protein>
<organism evidence="1 2">
    <name type="scientific">Rotaria sordida</name>
    <dbReference type="NCBI Taxonomy" id="392033"/>
    <lineage>
        <taxon>Eukaryota</taxon>
        <taxon>Metazoa</taxon>
        <taxon>Spiralia</taxon>
        <taxon>Gnathifera</taxon>
        <taxon>Rotifera</taxon>
        <taxon>Eurotatoria</taxon>
        <taxon>Bdelloidea</taxon>
        <taxon>Philodinida</taxon>
        <taxon>Philodinidae</taxon>
        <taxon>Rotaria</taxon>
    </lineage>
</organism>
<dbReference type="SUPFAM" id="SSF53756">
    <property type="entry name" value="UDP-Glycosyltransferase/glycogen phosphorylase"/>
    <property type="match status" value="1"/>
</dbReference>